<dbReference type="InterPro" id="IPR009577">
    <property type="entry name" value="Sm_multidrug_ex"/>
</dbReference>
<keyword evidence="1" id="KW-0812">Transmembrane</keyword>
<sequence>MREAIALFLSNFMSAKGVTFVLAMLPISELRGAMIYAASPLGNLPLSEALPLSLVGNLIPILPILWTLEPLSRWCSRFPVGERFFTWVFERARSKSEKVKRYETFGLTLFVAIPLPVTGAWTGAAIAFVLGLKTRRAFPSIVAGVFIAGIIMSVVAYGTATLLRLIL</sequence>
<protein>
    <submittedName>
        <fullName evidence="2">Ligand-binding protein SH3</fullName>
    </submittedName>
</protein>
<organism evidence="2 3">
    <name type="scientific">Candidatus Abyssobacteria bacterium SURF_17</name>
    <dbReference type="NCBI Taxonomy" id="2093361"/>
    <lineage>
        <taxon>Bacteria</taxon>
        <taxon>Pseudomonadati</taxon>
        <taxon>Candidatus Hydrogenedentota</taxon>
        <taxon>Candidatus Abyssobacteria</taxon>
    </lineage>
</organism>
<dbReference type="PANTHER" id="PTHR36007">
    <property type="entry name" value="TRANSPORT PROTEIN-RELATED"/>
    <property type="match status" value="1"/>
</dbReference>
<evidence type="ECO:0000313" key="2">
    <source>
        <dbReference type="EMBL" id="RJP69704.1"/>
    </source>
</evidence>
<feature type="transmembrane region" description="Helical" evidence="1">
    <location>
        <begin position="49"/>
        <end position="68"/>
    </location>
</feature>
<dbReference type="AlphaFoldDB" id="A0A419EXM4"/>
<reference evidence="2 3" key="1">
    <citation type="journal article" date="2017" name="ISME J.">
        <title>Energy and carbon metabolisms in a deep terrestrial subsurface fluid microbial community.</title>
        <authorList>
            <person name="Momper L."/>
            <person name="Jungbluth S.P."/>
            <person name="Lee M.D."/>
            <person name="Amend J.P."/>
        </authorList>
    </citation>
    <scope>NUCLEOTIDE SEQUENCE [LARGE SCALE GENOMIC DNA]</scope>
    <source>
        <strain evidence="2">SURF_17</strain>
    </source>
</reference>
<keyword evidence="1" id="KW-0472">Membrane</keyword>
<dbReference type="EMBL" id="QZKI01000079">
    <property type="protein sequence ID" value="RJP69704.1"/>
    <property type="molecule type" value="Genomic_DNA"/>
</dbReference>
<evidence type="ECO:0000313" key="3">
    <source>
        <dbReference type="Proteomes" id="UP000285961"/>
    </source>
</evidence>
<comment type="caution">
    <text evidence="2">The sequence shown here is derived from an EMBL/GenBank/DDBJ whole genome shotgun (WGS) entry which is preliminary data.</text>
</comment>
<name>A0A419EXM4_9BACT</name>
<feature type="transmembrane region" description="Helical" evidence="1">
    <location>
        <begin position="105"/>
        <end position="129"/>
    </location>
</feature>
<accession>A0A419EXM4</accession>
<feature type="transmembrane region" description="Helical" evidence="1">
    <location>
        <begin position="141"/>
        <end position="166"/>
    </location>
</feature>
<dbReference type="Proteomes" id="UP000285961">
    <property type="component" value="Unassembled WGS sequence"/>
</dbReference>
<dbReference type="PANTHER" id="PTHR36007:SF2">
    <property type="entry name" value="TRANSPORT PROTEIN-RELATED"/>
    <property type="match status" value="1"/>
</dbReference>
<keyword evidence="1" id="KW-1133">Transmembrane helix</keyword>
<dbReference type="Pfam" id="PF06695">
    <property type="entry name" value="Sm_multidrug_ex"/>
    <property type="match status" value="1"/>
</dbReference>
<gene>
    <name evidence="2" type="ORF">C4532_10520</name>
</gene>
<proteinExistence type="predicted"/>
<evidence type="ECO:0000256" key="1">
    <source>
        <dbReference type="SAM" id="Phobius"/>
    </source>
</evidence>